<feature type="binding site" evidence="13">
    <location>
        <position position="13"/>
    </location>
    <ligand>
        <name>NAD(+)</name>
        <dbReference type="ChEBI" id="CHEBI:57540"/>
    </ligand>
</feature>
<evidence type="ECO:0000256" key="11">
    <source>
        <dbReference type="PIRSR" id="PIRSR000094-1"/>
    </source>
</evidence>
<evidence type="ECO:0000256" key="5">
    <source>
        <dbReference type="ARBA" id="ARBA00022832"/>
    </source>
</evidence>
<dbReference type="SUPFAM" id="SSF51735">
    <property type="entry name" value="NAD(P)-binding Rossmann-fold domains"/>
    <property type="match status" value="1"/>
</dbReference>
<dbReference type="Pfam" id="PF13561">
    <property type="entry name" value="adh_short_C2"/>
    <property type="match status" value="1"/>
</dbReference>
<proteinExistence type="inferred from homology"/>
<dbReference type="GO" id="GO:0004318">
    <property type="term" value="F:enoyl-[acyl-carrier-protein] reductase (NADH) activity"/>
    <property type="evidence" value="ECO:0007669"/>
    <property type="project" value="UniProtKB-EC"/>
</dbReference>
<dbReference type="PANTHER" id="PTHR43159">
    <property type="entry name" value="ENOYL-[ACYL-CARRIER-PROTEIN] REDUCTASE"/>
    <property type="match status" value="1"/>
</dbReference>
<protein>
    <recommendedName>
        <fullName evidence="10">Enoyl-[acyl-carrier-protein] reductase [NADH]</fullName>
        <ecNumber evidence="10">1.3.1.9</ecNumber>
    </recommendedName>
</protein>
<comment type="similarity">
    <text evidence="3 10">Belongs to the short-chain dehydrogenases/reductases (SDR) family. FabI subfamily.</text>
</comment>
<comment type="pathway">
    <text evidence="2">Lipid metabolism; fatty acid biosynthesis.</text>
</comment>
<comment type="catalytic activity">
    <reaction evidence="10">
        <text>a 2,3-saturated acyl-[ACP] + NAD(+) = a (2E)-enoyl-[ACP] + NADH + H(+)</text>
        <dbReference type="Rhea" id="RHEA:10240"/>
        <dbReference type="Rhea" id="RHEA-COMP:9925"/>
        <dbReference type="Rhea" id="RHEA-COMP:9926"/>
        <dbReference type="ChEBI" id="CHEBI:15378"/>
        <dbReference type="ChEBI" id="CHEBI:57540"/>
        <dbReference type="ChEBI" id="CHEBI:57945"/>
        <dbReference type="ChEBI" id="CHEBI:78784"/>
        <dbReference type="ChEBI" id="CHEBI:78785"/>
        <dbReference type="EC" id="1.3.1.9"/>
    </reaction>
</comment>
<evidence type="ECO:0000256" key="12">
    <source>
        <dbReference type="PIRSR" id="PIRSR000094-2"/>
    </source>
</evidence>
<dbReference type="InterPro" id="IPR014358">
    <property type="entry name" value="Enoyl-ACP_Rdtase_NADH"/>
</dbReference>
<evidence type="ECO:0000256" key="1">
    <source>
        <dbReference type="ARBA" id="ARBA00004746"/>
    </source>
</evidence>
<dbReference type="PANTHER" id="PTHR43159:SF2">
    <property type="entry name" value="ENOYL-[ACYL-CARRIER-PROTEIN] REDUCTASE [NADH], CHLOROPLASTIC"/>
    <property type="match status" value="1"/>
</dbReference>
<dbReference type="EMBL" id="OZ060371">
    <property type="protein sequence ID" value="CAL4042904.1"/>
    <property type="molecule type" value="Genomic_DNA"/>
</dbReference>
<evidence type="ECO:0000256" key="9">
    <source>
        <dbReference type="ARBA" id="ARBA00025542"/>
    </source>
</evidence>
<evidence type="ECO:0000256" key="6">
    <source>
        <dbReference type="ARBA" id="ARBA00023002"/>
    </source>
</evidence>
<feature type="binding site" evidence="13">
    <location>
        <position position="163"/>
    </location>
    <ligand>
        <name>NAD(+)</name>
        <dbReference type="ChEBI" id="CHEBI:57540"/>
    </ligand>
</feature>
<keyword evidence="10 13" id="KW-0520">NAD</keyword>
<evidence type="ECO:0000256" key="13">
    <source>
        <dbReference type="PIRSR" id="PIRSR000094-3"/>
    </source>
</evidence>
<evidence type="ECO:0000256" key="3">
    <source>
        <dbReference type="ARBA" id="ARBA00009233"/>
    </source>
</evidence>
<keyword evidence="4 10" id="KW-0444">Lipid biosynthesis</keyword>
<gene>
    <name evidence="14" type="primary">fabI</name>
    <name evidence="14" type="ORF">BUANCORI2928_210</name>
</gene>
<feature type="active site" description="Proton acceptor" evidence="11">
    <location>
        <position position="156"/>
    </location>
</feature>
<name>A0AAT9IGT6_9GAMM</name>
<organism evidence="14">
    <name type="scientific">Buchnera aphidicola</name>
    <name type="common">Anoecia corni</name>
    <dbReference type="NCBI Taxonomy" id="2994477"/>
    <lineage>
        <taxon>Bacteria</taxon>
        <taxon>Pseudomonadati</taxon>
        <taxon>Pseudomonadota</taxon>
        <taxon>Gammaproteobacteria</taxon>
        <taxon>Enterobacterales</taxon>
        <taxon>Erwiniaceae</taxon>
        <taxon>Buchnera</taxon>
    </lineage>
</organism>
<sequence>MKLLSGRKFLITGISNKRSIAFGIAKVMKSYNATVAFTYHNSLIKKKIKKLIATIDSNILLHCNVGDDVSINRLKKKLFLYWNSFDGIIHCIAKAKKSELSGDYIESVTRKGFYIAHNISSYSFVALAKVFRNMLNAHSSLVTLTYIGSNQVIPNYNVMGVAKASLEANVKYMAYYMKKSFIRVNAISVPPIVTLSSSGITGFRKIYKDYVSSSIKNNVVTSHDIGNIVVFLCSKLSSSVTGQIIYTENGFSEFFNCK</sequence>
<keyword evidence="8 10" id="KW-0275">Fatty acid biosynthesis</keyword>
<dbReference type="GO" id="GO:0006633">
    <property type="term" value="P:fatty acid biosynthetic process"/>
    <property type="evidence" value="ECO:0007669"/>
    <property type="project" value="UniProtKB-KW"/>
</dbReference>
<reference evidence="14" key="1">
    <citation type="submission" date="2024-06" db="EMBL/GenBank/DDBJ databases">
        <authorList>
            <person name="Manzano-Marin A."/>
            <person name="Manzano-Marin A."/>
            <person name="Alejandro Manzano Marin A."/>
        </authorList>
    </citation>
    <scope>NUCLEOTIDE SEQUENCE</scope>
    <source>
        <strain evidence="14">Ancorni-2928</strain>
    </source>
</reference>
<dbReference type="InterPro" id="IPR002347">
    <property type="entry name" value="SDR_fam"/>
</dbReference>
<comment type="function">
    <text evidence="9">Catalyzes the reduction of a carbon-carbon double bond in an enoyl moiety that is covalently linked to an acyl carrier protein (ACP). Involved in the elongation cycle of fatty acid which are used in the lipid metabolism and in the biotin biosynthesis.</text>
</comment>
<evidence type="ECO:0000256" key="8">
    <source>
        <dbReference type="ARBA" id="ARBA00023160"/>
    </source>
</evidence>
<feature type="binding site" evidence="12">
    <location>
        <position position="95"/>
    </location>
    <ligand>
        <name>substrate</name>
    </ligand>
</feature>
<accession>A0AAT9IGT6</accession>
<evidence type="ECO:0000256" key="10">
    <source>
        <dbReference type="PIRNR" id="PIRNR000094"/>
    </source>
</evidence>
<dbReference type="InterPro" id="IPR036291">
    <property type="entry name" value="NAD(P)-bd_dom_sf"/>
</dbReference>
<feature type="binding site" evidence="13">
    <location>
        <begin position="19"/>
        <end position="20"/>
    </location>
    <ligand>
        <name>NAD(+)</name>
        <dbReference type="ChEBI" id="CHEBI:57540"/>
    </ligand>
</feature>
<dbReference type="EC" id="1.3.1.9" evidence="10"/>
<keyword evidence="7" id="KW-0443">Lipid metabolism</keyword>
<dbReference type="Gene3D" id="3.40.50.720">
    <property type="entry name" value="NAD(P)-binding Rossmann-like Domain"/>
    <property type="match status" value="1"/>
</dbReference>
<evidence type="ECO:0000256" key="2">
    <source>
        <dbReference type="ARBA" id="ARBA00005194"/>
    </source>
</evidence>
<keyword evidence="6 10" id="KW-0560">Oxidoreductase</keyword>
<evidence type="ECO:0000256" key="7">
    <source>
        <dbReference type="ARBA" id="ARBA00023098"/>
    </source>
</evidence>
<keyword evidence="5" id="KW-0276">Fatty acid metabolism</keyword>
<evidence type="ECO:0000313" key="14">
    <source>
        <dbReference type="EMBL" id="CAL4042904.1"/>
    </source>
</evidence>
<feature type="binding site" evidence="13">
    <location>
        <position position="92"/>
    </location>
    <ligand>
        <name>NAD(+)</name>
        <dbReference type="ChEBI" id="CHEBI:57540"/>
    </ligand>
</feature>
<feature type="binding site" evidence="13">
    <location>
        <begin position="192"/>
        <end position="196"/>
    </location>
    <ligand>
        <name>NAD(+)</name>
        <dbReference type="ChEBI" id="CHEBI:57540"/>
    </ligand>
</feature>
<comment type="pathway">
    <text evidence="1">Cofactor biosynthesis; biotin biosynthesis.</text>
</comment>
<dbReference type="AlphaFoldDB" id="A0AAT9IGT6"/>
<dbReference type="PIRSF" id="PIRSF000094">
    <property type="entry name" value="Enoyl-ACP_rdct"/>
    <property type="match status" value="1"/>
</dbReference>
<evidence type="ECO:0000256" key="4">
    <source>
        <dbReference type="ARBA" id="ARBA00022516"/>
    </source>
</evidence>
<feature type="active site" description="Proton acceptor" evidence="11">
    <location>
        <position position="146"/>
    </location>
</feature>